<feature type="region of interest" description="Disordered" evidence="1">
    <location>
        <begin position="199"/>
        <end position="227"/>
    </location>
</feature>
<comment type="caution">
    <text evidence="2">The sequence shown here is derived from an EMBL/GenBank/DDBJ whole genome shotgun (WGS) entry which is preliminary data.</text>
</comment>
<feature type="compositionally biased region" description="Acidic residues" evidence="1">
    <location>
        <begin position="215"/>
        <end position="224"/>
    </location>
</feature>
<gene>
    <name evidence="2" type="ORF">FY004_33815</name>
</gene>
<proteinExistence type="predicted"/>
<reference evidence="2 3" key="1">
    <citation type="submission" date="2019-08" db="EMBL/GenBank/DDBJ databases">
        <title>Draft genome for granaticin producer strain Streptomyces parvus C05.</title>
        <authorList>
            <person name="Gonzalez-Pimentel J.L."/>
        </authorList>
    </citation>
    <scope>NUCLEOTIDE SEQUENCE [LARGE SCALE GENOMIC DNA]</scope>
    <source>
        <strain evidence="2 3">C05</strain>
    </source>
</reference>
<sequence>MAAAWQRFIGHRVAPKAALVVLAAALVAGFLLVRSERRDAHNAEVLDTACGGVLPRATVRGLLPGDETWELHGDLDLTGPSGRGPRTLLRCSVEWGEYGRLEVAAVPVLDVPLSGVRPRDILATRTAKEPDWATAYRSATTQVTAGCPAGLPGYPRPVTRFRVHASLGYDEGSEVAGAAKEVRAAVTAVANHVRDRGGCGGPAVKLSDVRPPPEPVEDPDEESGEVVPSCRWFRPELLDGKARGRDDREPDGVTGDDADVCSLRVPRAKPANRLDHFAEVGSVSWRGPLLPEVRTAYGAELAALSPAPEPESGETSYTLAVWAESSCSGARTLSRVTVGTAAAALAADRADRILAAYLGASDCRAVKVLGKVWK</sequence>
<protein>
    <submittedName>
        <fullName evidence="2">Uncharacterized protein</fullName>
    </submittedName>
</protein>
<dbReference type="AlphaFoldDB" id="A0A5D4ID22"/>
<dbReference type="Proteomes" id="UP000323242">
    <property type="component" value="Unassembled WGS sequence"/>
</dbReference>
<evidence type="ECO:0000256" key="1">
    <source>
        <dbReference type="SAM" id="MobiDB-lite"/>
    </source>
</evidence>
<evidence type="ECO:0000313" key="3">
    <source>
        <dbReference type="Proteomes" id="UP000323242"/>
    </source>
</evidence>
<organism evidence="2 3">
    <name type="scientific">Streptomyces parvus</name>
    <dbReference type="NCBI Taxonomy" id="66428"/>
    <lineage>
        <taxon>Bacteria</taxon>
        <taxon>Bacillati</taxon>
        <taxon>Actinomycetota</taxon>
        <taxon>Actinomycetes</taxon>
        <taxon>Kitasatosporales</taxon>
        <taxon>Streptomycetaceae</taxon>
        <taxon>Streptomyces</taxon>
    </lineage>
</organism>
<dbReference type="EMBL" id="VSZQ01000287">
    <property type="protein sequence ID" value="TYR49060.1"/>
    <property type="molecule type" value="Genomic_DNA"/>
</dbReference>
<keyword evidence="3" id="KW-1185">Reference proteome</keyword>
<name>A0A5D4ID22_9ACTN</name>
<accession>A0A5D4ID22</accession>
<evidence type="ECO:0000313" key="2">
    <source>
        <dbReference type="EMBL" id="TYR49060.1"/>
    </source>
</evidence>